<evidence type="ECO:0000259" key="7">
    <source>
        <dbReference type="Pfam" id="PF20684"/>
    </source>
</evidence>
<feature type="transmembrane region" description="Helical" evidence="6">
    <location>
        <begin position="207"/>
        <end position="227"/>
    </location>
</feature>
<dbReference type="AlphaFoldDB" id="A0A084B4X4"/>
<gene>
    <name evidence="8" type="ORF">S7711_06242</name>
</gene>
<feature type="transmembrane region" description="Helical" evidence="6">
    <location>
        <begin position="128"/>
        <end position="147"/>
    </location>
</feature>
<evidence type="ECO:0000313" key="8">
    <source>
        <dbReference type="EMBL" id="KEY72603.1"/>
    </source>
</evidence>
<protein>
    <recommendedName>
        <fullName evidence="7">Rhodopsin domain-containing protein</fullName>
    </recommendedName>
</protein>
<accession>A0A084B4X4</accession>
<sequence length="391" mass="43493">MSSLATESWTWYGLTWVVVVVRMISRVILQGSVKKLQVDDALMAFAMVCDTVIMVTINIIATTNSNLIDPNDKTELTPDNIREREYGSKMVLVAEQMQILTIWAVKVCLLIMYNRLTMSLRQNIAVKVVAAYVALGFVVMEVLYLGVWCRPFHQYWAVPPDNIQCSAATNHLITNTVLNISSDIMIILIPIPIFLQSRIALKKKLVLCSVFAMGSFTILCAILNKYYSFTQPFGVEWTAWYIRESSTAIITANLPLTWTLFRRLFSLHSFVGSSKDRNTTTSQFRSTGHSQNLRSGALSGIRSVVRPEPAQIDRSDSQEEINRAYGIPLKIYHKYEVEIHSAPAEDSDGSSISRSEGIITTVKGGLGNVDRHDDAGLGEGTASIVKITSGV</sequence>
<reference evidence="8 9" key="1">
    <citation type="journal article" date="2014" name="BMC Genomics">
        <title>Comparative genome sequencing reveals chemotype-specific gene clusters in the toxigenic black mold Stachybotrys.</title>
        <authorList>
            <person name="Semeiks J."/>
            <person name="Borek D."/>
            <person name="Otwinowski Z."/>
            <person name="Grishin N.V."/>
        </authorList>
    </citation>
    <scope>NUCLEOTIDE SEQUENCE [LARGE SCALE GENOMIC DNA]</scope>
    <source>
        <strain evidence="9">CBS 109288 / IBT 7711</strain>
    </source>
</reference>
<dbReference type="HOGENOM" id="CLU_019101_2_2_1"/>
<dbReference type="Proteomes" id="UP000028045">
    <property type="component" value="Unassembled WGS sequence"/>
</dbReference>
<organism evidence="8 9">
    <name type="scientific">Stachybotrys chartarum (strain CBS 109288 / IBT 7711)</name>
    <name type="common">Toxic black mold</name>
    <name type="synonym">Stilbospora chartarum</name>
    <dbReference type="NCBI Taxonomy" id="1280523"/>
    <lineage>
        <taxon>Eukaryota</taxon>
        <taxon>Fungi</taxon>
        <taxon>Dikarya</taxon>
        <taxon>Ascomycota</taxon>
        <taxon>Pezizomycotina</taxon>
        <taxon>Sordariomycetes</taxon>
        <taxon>Hypocreomycetidae</taxon>
        <taxon>Hypocreales</taxon>
        <taxon>Stachybotryaceae</taxon>
        <taxon>Stachybotrys</taxon>
    </lineage>
</organism>
<feature type="transmembrane region" description="Helical" evidence="6">
    <location>
        <begin position="176"/>
        <end position="195"/>
    </location>
</feature>
<feature type="domain" description="Rhodopsin" evidence="7">
    <location>
        <begin position="22"/>
        <end position="263"/>
    </location>
</feature>
<keyword evidence="3 6" id="KW-1133">Transmembrane helix</keyword>
<keyword evidence="4 6" id="KW-0472">Membrane</keyword>
<evidence type="ECO:0000313" key="9">
    <source>
        <dbReference type="Proteomes" id="UP000028045"/>
    </source>
</evidence>
<proteinExistence type="inferred from homology"/>
<comment type="similarity">
    <text evidence="5">Belongs to the SAT4 family.</text>
</comment>
<feature type="transmembrane region" description="Helical" evidence="6">
    <location>
        <begin position="247"/>
        <end position="265"/>
    </location>
</feature>
<dbReference type="OrthoDB" id="3903189at2759"/>
<feature type="transmembrane region" description="Helical" evidence="6">
    <location>
        <begin position="97"/>
        <end position="116"/>
    </location>
</feature>
<dbReference type="InterPro" id="IPR049326">
    <property type="entry name" value="Rhodopsin_dom_fungi"/>
</dbReference>
<feature type="transmembrane region" description="Helical" evidence="6">
    <location>
        <begin position="41"/>
        <end position="61"/>
    </location>
</feature>
<evidence type="ECO:0000256" key="3">
    <source>
        <dbReference type="ARBA" id="ARBA00022989"/>
    </source>
</evidence>
<comment type="subcellular location">
    <subcellularLocation>
        <location evidence="1">Membrane</location>
        <topology evidence="1">Multi-pass membrane protein</topology>
    </subcellularLocation>
</comment>
<dbReference type="PANTHER" id="PTHR33048:SF30">
    <property type="entry name" value="FAMILY DECARBOXYLASE, PUTATIVE (AFU_ORTHOLOGUE AFUA_7G00920)-RELATED"/>
    <property type="match status" value="1"/>
</dbReference>
<dbReference type="EMBL" id="KL648054">
    <property type="protein sequence ID" value="KEY72603.1"/>
    <property type="molecule type" value="Genomic_DNA"/>
</dbReference>
<dbReference type="InterPro" id="IPR052337">
    <property type="entry name" value="SAT4-like"/>
</dbReference>
<dbReference type="PANTHER" id="PTHR33048">
    <property type="entry name" value="PTH11-LIKE INTEGRAL MEMBRANE PROTEIN (AFU_ORTHOLOGUE AFUA_5G11245)"/>
    <property type="match status" value="1"/>
</dbReference>
<dbReference type="GO" id="GO:0016020">
    <property type="term" value="C:membrane"/>
    <property type="evidence" value="ECO:0007669"/>
    <property type="project" value="UniProtKB-SubCell"/>
</dbReference>
<evidence type="ECO:0000256" key="2">
    <source>
        <dbReference type="ARBA" id="ARBA00022692"/>
    </source>
</evidence>
<feature type="transmembrane region" description="Helical" evidence="6">
    <location>
        <begin position="12"/>
        <end position="29"/>
    </location>
</feature>
<dbReference type="Pfam" id="PF20684">
    <property type="entry name" value="Fung_rhodopsin"/>
    <property type="match status" value="1"/>
</dbReference>
<evidence type="ECO:0000256" key="1">
    <source>
        <dbReference type="ARBA" id="ARBA00004141"/>
    </source>
</evidence>
<keyword evidence="2 6" id="KW-0812">Transmembrane</keyword>
<name>A0A084B4X4_STACB</name>
<keyword evidence="9" id="KW-1185">Reference proteome</keyword>
<evidence type="ECO:0000256" key="5">
    <source>
        <dbReference type="ARBA" id="ARBA00038359"/>
    </source>
</evidence>
<evidence type="ECO:0000256" key="4">
    <source>
        <dbReference type="ARBA" id="ARBA00023136"/>
    </source>
</evidence>
<evidence type="ECO:0000256" key="6">
    <source>
        <dbReference type="SAM" id="Phobius"/>
    </source>
</evidence>